<dbReference type="InterPro" id="IPR050856">
    <property type="entry name" value="Biotin_carboxylase_complex"/>
</dbReference>
<dbReference type="InterPro" id="IPR001882">
    <property type="entry name" value="Biotin_BS"/>
</dbReference>
<keyword evidence="6" id="KW-0436">Ligase</keyword>
<dbReference type="CDD" id="cd06850">
    <property type="entry name" value="biotinyl_domain"/>
    <property type="match status" value="1"/>
</dbReference>
<dbReference type="SUPFAM" id="SSF52440">
    <property type="entry name" value="PreATP-grasp domain"/>
    <property type="match status" value="1"/>
</dbReference>
<dbReference type="PROSITE" id="PS00866">
    <property type="entry name" value="CPSASE_1"/>
    <property type="match status" value="1"/>
</dbReference>
<keyword evidence="18" id="KW-1185">Reference proteome</keyword>
<reference evidence="17 18" key="1">
    <citation type="submission" date="2018-12" db="EMBL/GenBank/DDBJ databases">
        <title>Legionella sp,whole genome shotgun sequence.</title>
        <authorList>
            <person name="Wu H."/>
        </authorList>
    </citation>
    <scope>NUCLEOTIDE SEQUENCE [LARGE SCALE GENOMIC DNA]</scope>
    <source>
        <strain evidence="18">km714</strain>
    </source>
</reference>
<evidence type="ECO:0000256" key="6">
    <source>
        <dbReference type="ARBA" id="ARBA00022598"/>
    </source>
</evidence>
<dbReference type="Gene3D" id="2.40.50.100">
    <property type="match status" value="1"/>
</dbReference>
<dbReference type="Pfam" id="PF02785">
    <property type="entry name" value="Biotin_carb_C"/>
    <property type="match status" value="1"/>
</dbReference>
<accession>A0A3S0XGZ5</accession>
<keyword evidence="10" id="KW-0092">Biotin</keyword>
<dbReference type="PROSITE" id="PS50975">
    <property type="entry name" value="ATP_GRASP"/>
    <property type="match status" value="1"/>
</dbReference>
<dbReference type="FunFam" id="2.40.50.100:FF:000003">
    <property type="entry name" value="Acetyl-CoA carboxylase biotin carboxyl carrier protein"/>
    <property type="match status" value="1"/>
</dbReference>
<dbReference type="PROSITE" id="PS00188">
    <property type="entry name" value="BIOTIN"/>
    <property type="match status" value="1"/>
</dbReference>
<dbReference type="InterPro" id="IPR011053">
    <property type="entry name" value="Single_hybrid_motif"/>
</dbReference>
<evidence type="ECO:0000256" key="12">
    <source>
        <dbReference type="ARBA" id="ARBA00048600"/>
    </source>
</evidence>
<comment type="pathway">
    <text evidence="3">Lipid metabolism; malonyl-CoA biosynthesis; malonyl-CoA from acetyl-CoA: step 1/1.</text>
</comment>
<name>A0A3S0XGZ5_9GAMM</name>
<dbReference type="AlphaFoldDB" id="A0A3S0XGZ5"/>
<evidence type="ECO:0000256" key="3">
    <source>
        <dbReference type="ARBA" id="ARBA00004956"/>
    </source>
</evidence>
<comment type="cofactor">
    <cofactor evidence="1">
        <name>biotin</name>
        <dbReference type="ChEBI" id="CHEBI:57586"/>
    </cofactor>
</comment>
<evidence type="ECO:0000256" key="10">
    <source>
        <dbReference type="ARBA" id="ARBA00023267"/>
    </source>
</evidence>
<dbReference type="FunFam" id="3.30.470.20:FF:000028">
    <property type="entry name" value="Methylcrotonoyl-CoA carboxylase subunit alpha, mitochondrial"/>
    <property type="match status" value="1"/>
</dbReference>
<evidence type="ECO:0000313" key="17">
    <source>
        <dbReference type="EMBL" id="RUQ89216.1"/>
    </source>
</evidence>
<dbReference type="PANTHER" id="PTHR18866:SF33">
    <property type="entry name" value="METHYLCROTONOYL-COA CARBOXYLASE SUBUNIT ALPHA, MITOCHONDRIAL-RELATED"/>
    <property type="match status" value="1"/>
</dbReference>
<dbReference type="InterPro" id="IPR011761">
    <property type="entry name" value="ATP-grasp"/>
</dbReference>
<proteinExistence type="predicted"/>
<dbReference type="InterPro" id="IPR000089">
    <property type="entry name" value="Biotin_lipoyl"/>
</dbReference>
<dbReference type="InterPro" id="IPR005481">
    <property type="entry name" value="BC-like_N"/>
</dbReference>
<keyword evidence="8 13" id="KW-0067">ATP-binding</keyword>
<dbReference type="PROSITE" id="PS00867">
    <property type="entry name" value="CPSASE_2"/>
    <property type="match status" value="1"/>
</dbReference>
<dbReference type="GO" id="GO:0005524">
    <property type="term" value="F:ATP binding"/>
    <property type="evidence" value="ECO:0007669"/>
    <property type="project" value="UniProtKB-UniRule"/>
</dbReference>
<evidence type="ECO:0000256" key="11">
    <source>
        <dbReference type="ARBA" id="ARBA00033786"/>
    </source>
</evidence>
<dbReference type="InterPro" id="IPR005479">
    <property type="entry name" value="CPAse_ATP-bd"/>
</dbReference>
<dbReference type="FunFam" id="3.40.50.20:FF:000010">
    <property type="entry name" value="Propionyl-CoA carboxylase subunit alpha"/>
    <property type="match status" value="1"/>
</dbReference>
<dbReference type="GO" id="GO:0046872">
    <property type="term" value="F:metal ion binding"/>
    <property type="evidence" value="ECO:0007669"/>
    <property type="project" value="InterPro"/>
</dbReference>
<sequence length="654" mass="72867">MFKKILIANRGEIACRIIKTARNMGIETVAVYSTADKNSLHVTLADEAFCIGEPAAIASYLNIEAIIAVATQAKVEAIHPGYGFLSENSDFVRACNKAGIIFIGPGEQAMEAMGSKQLAKQMLENTAVPLTPGYHGTRQDDEYLLAEAKRLGFPVLLKAAAGGGGKGMRAVFDETNFFDALAGARREATAGFADDTMLIEKLIRNPRHVEIQIMADNHGNIVHLFERDCSMQRRHQKIIEEAPAPNLSEALRQGLANAAITVARTIDYRGAGTVEFLVENNECFYFMEMNTRLQVEHPVTELITGLDLVEWQLRIAANEPLPCRQEEINLQGHAIECRIYAEDPAHGFLPSIGQIRLLKEPSSPGIRIDSGVIAGSMITRYYDPMIAKLIACGDNRHEALQRLQQALQHYHIGGVKTNIAFLQAITKHRQFTEAMLSTDFLERETIELPLGDNRLAIYLAASVDYLRIVPTDKTGLQADTFAWQMHLPSEWRWRYRIQDELYEVTISPKSLEQFVLKLNNKTTRELQASWCNGQLRLSDGKETWMVWLEELAPQMIFYLETGPITVDRFNWDTASADTSHSKAQLTAPMPGTIVAILKNKGDKIKAGERLIVLEAMKMEHTIQAPADGRVVEIFYDIGAQVNEGAELVAMEALD</sequence>
<dbReference type="GO" id="GO:0004075">
    <property type="term" value="F:biotin carboxylase activity"/>
    <property type="evidence" value="ECO:0007669"/>
    <property type="project" value="UniProtKB-EC"/>
</dbReference>
<dbReference type="PROSITE" id="PS50968">
    <property type="entry name" value="BIOTINYL_LIPOYL"/>
    <property type="match status" value="1"/>
</dbReference>
<evidence type="ECO:0000259" key="15">
    <source>
        <dbReference type="PROSITE" id="PS50975"/>
    </source>
</evidence>
<dbReference type="FunFam" id="3.30.1490.20:FF:000003">
    <property type="entry name" value="acetyl-CoA carboxylase isoform X1"/>
    <property type="match status" value="1"/>
</dbReference>
<organism evidence="17 18">
    <name type="scientific">Legionella septentrionalis</name>
    <dbReference type="NCBI Taxonomy" id="2498109"/>
    <lineage>
        <taxon>Bacteria</taxon>
        <taxon>Pseudomonadati</taxon>
        <taxon>Pseudomonadota</taxon>
        <taxon>Gammaproteobacteria</taxon>
        <taxon>Legionellales</taxon>
        <taxon>Legionellaceae</taxon>
        <taxon>Legionella</taxon>
    </lineage>
</organism>
<dbReference type="InterPro" id="IPR011764">
    <property type="entry name" value="Biotin_carboxylation_dom"/>
</dbReference>
<gene>
    <name evidence="17" type="ORF">EKM59_03820</name>
</gene>
<dbReference type="InterPro" id="IPR005482">
    <property type="entry name" value="Biotin_COase_C"/>
</dbReference>
<dbReference type="PANTHER" id="PTHR18866">
    <property type="entry name" value="CARBOXYLASE:PYRUVATE/ACETYL-COA/PROPIONYL-COA CARBOXYLASE"/>
    <property type="match status" value="1"/>
</dbReference>
<dbReference type="OrthoDB" id="9763189at2"/>
<dbReference type="Pfam" id="PF02786">
    <property type="entry name" value="CPSase_L_D2"/>
    <property type="match status" value="1"/>
</dbReference>
<keyword evidence="7 13" id="KW-0547">Nucleotide-binding</keyword>
<feature type="domain" description="ATP-grasp" evidence="15">
    <location>
        <begin position="120"/>
        <end position="317"/>
    </location>
</feature>
<dbReference type="PROSITE" id="PS50979">
    <property type="entry name" value="BC"/>
    <property type="match status" value="1"/>
</dbReference>
<evidence type="ECO:0000256" key="4">
    <source>
        <dbReference type="ARBA" id="ARBA00011750"/>
    </source>
</evidence>
<evidence type="ECO:0000256" key="1">
    <source>
        <dbReference type="ARBA" id="ARBA00001953"/>
    </source>
</evidence>
<dbReference type="SUPFAM" id="SSF51230">
    <property type="entry name" value="Single hybrid motif"/>
    <property type="match status" value="1"/>
</dbReference>
<comment type="catalytic activity">
    <reaction evidence="12">
        <text>N(6)-biotinyl-L-lysyl-[protein] + hydrogencarbonate + ATP = N(6)-carboxybiotinyl-L-lysyl-[protein] + ADP + phosphate + H(+)</text>
        <dbReference type="Rhea" id="RHEA:13501"/>
        <dbReference type="Rhea" id="RHEA-COMP:10505"/>
        <dbReference type="Rhea" id="RHEA-COMP:10506"/>
        <dbReference type="ChEBI" id="CHEBI:15378"/>
        <dbReference type="ChEBI" id="CHEBI:17544"/>
        <dbReference type="ChEBI" id="CHEBI:30616"/>
        <dbReference type="ChEBI" id="CHEBI:43474"/>
        <dbReference type="ChEBI" id="CHEBI:83144"/>
        <dbReference type="ChEBI" id="CHEBI:83145"/>
        <dbReference type="ChEBI" id="CHEBI:456216"/>
        <dbReference type="EC" id="6.3.4.14"/>
    </reaction>
</comment>
<dbReference type="Gene3D" id="3.30.470.20">
    <property type="entry name" value="ATP-grasp fold, B domain"/>
    <property type="match status" value="1"/>
</dbReference>
<comment type="caution">
    <text evidence="17">The sequence shown here is derived from an EMBL/GenBank/DDBJ whole genome shotgun (WGS) entry which is preliminary data.</text>
</comment>
<dbReference type="Pfam" id="PF00289">
    <property type="entry name" value="Biotin_carb_N"/>
    <property type="match status" value="1"/>
</dbReference>
<feature type="domain" description="Lipoyl-binding" evidence="14">
    <location>
        <begin position="573"/>
        <end position="651"/>
    </location>
</feature>
<comment type="function">
    <text evidence="2">This protein is a component of the acetyl coenzyme A carboxylase complex; first, biotin carboxylase catalyzes the carboxylation of the carrier protein and then the transcarboxylase transfers the carboxyl group to form malonyl-CoA.</text>
</comment>
<dbReference type="NCBIfam" id="NF006367">
    <property type="entry name" value="PRK08591.1"/>
    <property type="match status" value="1"/>
</dbReference>
<dbReference type="SMART" id="SM00878">
    <property type="entry name" value="Biotin_carb_C"/>
    <property type="match status" value="1"/>
</dbReference>
<evidence type="ECO:0000256" key="9">
    <source>
        <dbReference type="ARBA" id="ARBA00022946"/>
    </source>
</evidence>
<evidence type="ECO:0000256" key="13">
    <source>
        <dbReference type="PROSITE-ProRule" id="PRU00409"/>
    </source>
</evidence>
<dbReference type="RefSeq" id="WP_127032416.1">
    <property type="nucleotide sequence ID" value="NZ_RZGR01000008.1"/>
</dbReference>
<dbReference type="SUPFAM" id="SSF51246">
    <property type="entry name" value="Rudiment single hybrid motif"/>
    <property type="match status" value="1"/>
</dbReference>
<protein>
    <recommendedName>
        <fullName evidence="5">Biotin carboxylase</fullName>
    </recommendedName>
    <alternativeName>
        <fullName evidence="11">Acetyl-coenzyme A carboxylase biotin carboxylase subunit A</fullName>
    </alternativeName>
</protein>
<evidence type="ECO:0000256" key="5">
    <source>
        <dbReference type="ARBA" id="ARBA00017242"/>
    </source>
</evidence>
<dbReference type="InterPro" id="IPR016185">
    <property type="entry name" value="PreATP-grasp_dom_sf"/>
</dbReference>
<evidence type="ECO:0000259" key="16">
    <source>
        <dbReference type="PROSITE" id="PS50979"/>
    </source>
</evidence>
<dbReference type="InterPro" id="IPR011054">
    <property type="entry name" value="Rudment_hybrid_motif"/>
</dbReference>
<dbReference type="Proteomes" id="UP000288012">
    <property type="component" value="Unassembled WGS sequence"/>
</dbReference>
<evidence type="ECO:0000256" key="8">
    <source>
        <dbReference type="ARBA" id="ARBA00022840"/>
    </source>
</evidence>
<feature type="domain" description="Biotin carboxylation" evidence="16">
    <location>
        <begin position="1"/>
        <end position="446"/>
    </location>
</feature>
<dbReference type="SUPFAM" id="SSF56059">
    <property type="entry name" value="Glutathione synthetase ATP-binding domain-like"/>
    <property type="match status" value="1"/>
</dbReference>
<comment type="subunit">
    <text evidence="4">Acetyl-CoA carboxylase is a heterohexamer of biotin carboxyl carrier protein, biotin carboxylase and the two subunits of carboxyl transferase in a 2:2 complex.</text>
</comment>
<dbReference type="Pfam" id="PF00364">
    <property type="entry name" value="Biotin_lipoyl"/>
    <property type="match status" value="1"/>
</dbReference>
<evidence type="ECO:0000256" key="7">
    <source>
        <dbReference type="ARBA" id="ARBA00022741"/>
    </source>
</evidence>
<evidence type="ECO:0000313" key="18">
    <source>
        <dbReference type="Proteomes" id="UP000288012"/>
    </source>
</evidence>
<evidence type="ECO:0000259" key="14">
    <source>
        <dbReference type="PROSITE" id="PS50968"/>
    </source>
</evidence>
<dbReference type="EMBL" id="RZGR01000008">
    <property type="protein sequence ID" value="RUQ89216.1"/>
    <property type="molecule type" value="Genomic_DNA"/>
</dbReference>
<keyword evidence="9" id="KW-0809">Transit peptide</keyword>
<evidence type="ECO:0000256" key="2">
    <source>
        <dbReference type="ARBA" id="ARBA00003761"/>
    </source>
</evidence>